<dbReference type="AlphaFoldDB" id="X1PNR3"/>
<dbReference type="GO" id="GO:0015833">
    <property type="term" value="P:peptide transport"/>
    <property type="evidence" value="ECO:0007669"/>
    <property type="project" value="TreeGrafter"/>
</dbReference>
<name>X1PNR3_9ZZZZ</name>
<dbReference type="GO" id="GO:1904680">
    <property type="term" value="F:peptide transmembrane transporter activity"/>
    <property type="evidence" value="ECO:0007669"/>
    <property type="project" value="TreeGrafter"/>
</dbReference>
<sequence>FVIGWEDRAIFSPPEMIDNNPQLWENQVGTGPFLFDEYSVGSYMSYKRNPNWWQTTVINGKVYDDIPFIDKVVWPIIPDVATQIAALRTGKIDFYWIVPAEQWDHLDKTTPDIVSAKFPAAFGSFVQIQLEGPPFDSKKARQALRIGTDQIPFQRLYGRGTMPLNWFPISPTHSESIYTPLEKLPPEVRILFDYNPELASKMLREAGIPEGFEVEYLVESTAYKLDEAALIKDQWAKIGLDVKIKAVDTTTYFDKGRIQA</sequence>
<accession>X1PNR3</accession>
<feature type="non-terminal residue" evidence="2">
    <location>
        <position position="1"/>
    </location>
</feature>
<organism evidence="2">
    <name type="scientific">marine sediment metagenome</name>
    <dbReference type="NCBI Taxonomy" id="412755"/>
    <lineage>
        <taxon>unclassified sequences</taxon>
        <taxon>metagenomes</taxon>
        <taxon>ecological metagenomes</taxon>
    </lineage>
</organism>
<dbReference type="Gene3D" id="3.40.190.10">
    <property type="entry name" value="Periplasmic binding protein-like II"/>
    <property type="match status" value="1"/>
</dbReference>
<dbReference type="Gene3D" id="3.10.105.10">
    <property type="entry name" value="Dipeptide-binding Protein, Domain 3"/>
    <property type="match status" value="1"/>
</dbReference>
<reference evidence="2" key="1">
    <citation type="journal article" date="2014" name="Front. Microbiol.">
        <title>High frequency of phylogenetically diverse reductive dehalogenase-homologous genes in deep subseafloor sedimentary metagenomes.</title>
        <authorList>
            <person name="Kawai M."/>
            <person name="Futagami T."/>
            <person name="Toyoda A."/>
            <person name="Takaki Y."/>
            <person name="Nishi S."/>
            <person name="Hori S."/>
            <person name="Arai W."/>
            <person name="Tsubouchi T."/>
            <person name="Morono Y."/>
            <person name="Uchiyama I."/>
            <person name="Ito T."/>
            <person name="Fujiyama A."/>
            <person name="Inagaki F."/>
            <person name="Takami H."/>
        </authorList>
    </citation>
    <scope>NUCLEOTIDE SEQUENCE</scope>
    <source>
        <strain evidence="2">Expedition CK06-06</strain>
    </source>
</reference>
<dbReference type="InterPro" id="IPR039424">
    <property type="entry name" value="SBP_5"/>
</dbReference>
<proteinExistence type="predicted"/>
<comment type="caution">
    <text evidence="2">The sequence shown here is derived from an EMBL/GenBank/DDBJ whole genome shotgun (WGS) entry which is preliminary data.</text>
</comment>
<protein>
    <recommendedName>
        <fullName evidence="1">Solute-binding protein family 5 domain-containing protein</fullName>
    </recommendedName>
</protein>
<dbReference type="SUPFAM" id="SSF53850">
    <property type="entry name" value="Periplasmic binding protein-like II"/>
    <property type="match status" value="1"/>
</dbReference>
<evidence type="ECO:0000259" key="1">
    <source>
        <dbReference type="Pfam" id="PF00496"/>
    </source>
</evidence>
<gene>
    <name evidence="2" type="ORF">S06H3_45009</name>
</gene>
<dbReference type="PANTHER" id="PTHR30290">
    <property type="entry name" value="PERIPLASMIC BINDING COMPONENT OF ABC TRANSPORTER"/>
    <property type="match status" value="1"/>
</dbReference>
<feature type="non-terminal residue" evidence="2">
    <location>
        <position position="260"/>
    </location>
</feature>
<evidence type="ECO:0000313" key="2">
    <source>
        <dbReference type="EMBL" id="GAI44171.1"/>
    </source>
</evidence>
<feature type="domain" description="Solute-binding protein family 5" evidence="1">
    <location>
        <begin position="16"/>
        <end position="254"/>
    </location>
</feature>
<dbReference type="InterPro" id="IPR000914">
    <property type="entry name" value="SBP_5_dom"/>
</dbReference>
<dbReference type="EMBL" id="BARV01028053">
    <property type="protein sequence ID" value="GAI44171.1"/>
    <property type="molecule type" value="Genomic_DNA"/>
</dbReference>
<dbReference type="Pfam" id="PF00496">
    <property type="entry name" value="SBP_bac_5"/>
    <property type="match status" value="1"/>
</dbReference>